<accession>A0ABN1LWV8</accession>
<dbReference type="PANTHER" id="PTHR36834">
    <property type="entry name" value="MEMBRANE PROTEIN-RELATED"/>
    <property type="match status" value="1"/>
</dbReference>
<evidence type="ECO:0000313" key="4">
    <source>
        <dbReference type="Proteomes" id="UP001400965"/>
    </source>
</evidence>
<feature type="transmembrane region" description="Helical" evidence="1">
    <location>
        <begin position="41"/>
        <end position="58"/>
    </location>
</feature>
<keyword evidence="1" id="KW-1133">Transmembrane helix</keyword>
<dbReference type="RefSeq" id="WP_346041298.1">
    <property type="nucleotide sequence ID" value="NZ_BAAACP010000001.1"/>
</dbReference>
<organism evidence="3 4">
    <name type="scientific">Paraclostridium tenue</name>
    <dbReference type="NCBI Taxonomy" id="1737"/>
    <lineage>
        <taxon>Bacteria</taxon>
        <taxon>Bacillati</taxon>
        <taxon>Bacillota</taxon>
        <taxon>Clostridia</taxon>
        <taxon>Peptostreptococcales</taxon>
        <taxon>Peptostreptococcaceae</taxon>
        <taxon>Paraclostridium</taxon>
    </lineage>
</organism>
<dbReference type="InterPro" id="IPR006976">
    <property type="entry name" value="VanZ-like"/>
</dbReference>
<comment type="caution">
    <text evidence="3">The sequence shown here is derived from an EMBL/GenBank/DDBJ whole genome shotgun (WGS) entry which is preliminary data.</text>
</comment>
<dbReference type="NCBIfam" id="NF037970">
    <property type="entry name" value="vanZ_1"/>
    <property type="match status" value="1"/>
</dbReference>
<feature type="transmembrane region" description="Helical" evidence="1">
    <location>
        <begin position="90"/>
        <end position="109"/>
    </location>
</feature>
<feature type="domain" description="VanZ-like" evidence="2">
    <location>
        <begin position="47"/>
        <end position="162"/>
    </location>
</feature>
<dbReference type="InterPro" id="IPR053150">
    <property type="entry name" value="Teicoplanin_resist-assoc"/>
</dbReference>
<feature type="transmembrane region" description="Helical" evidence="1">
    <location>
        <begin position="6"/>
        <end position="29"/>
    </location>
</feature>
<keyword evidence="4" id="KW-1185">Reference proteome</keyword>
<sequence length="178" mass="20724">MIIDFNLMVLVCFIAIYIFSRSLICFINGTNLNVKNEITNLSLYMSVVFVFSATLFPIKLNVAYEGFEIYNLIPLKVPIGIFMKNSFGYFLYQTLGNIALFVPFGFFVYSKSRYNMKKTIICCFALTLFVELIQGFIPYRFCEIDDLWLNTLGGFIGAIIYIYYLKFNDKYKKINNIN</sequence>
<name>A0ABN1LWV8_9FIRM</name>
<dbReference type="PANTHER" id="PTHR36834:SF1">
    <property type="entry name" value="INTEGRAL MEMBRANE PROTEIN"/>
    <property type="match status" value="1"/>
</dbReference>
<evidence type="ECO:0000256" key="1">
    <source>
        <dbReference type="SAM" id="Phobius"/>
    </source>
</evidence>
<keyword evidence="1" id="KW-0472">Membrane</keyword>
<reference evidence="3 4" key="1">
    <citation type="journal article" date="2019" name="Int. J. Syst. Evol. Microbiol.">
        <title>The Global Catalogue of Microorganisms (GCM) 10K type strain sequencing project: providing services to taxonomists for standard genome sequencing and annotation.</title>
        <authorList>
            <consortium name="The Broad Institute Genomics Platform"/>
            <consortium name="The Broad Institute Genome Sequencing Center for Infectious Disease"/>
            <person name="Wu L."/>
            <person name="Ma J."/>
        </authorList>
    </citation>
    <scope>NUCLEOTIDE SEQUENCE [LARGE SCALE GENOMIC DNA]</scope>
    <source>
        <strain evidence="3 4">JCM 6486</strain>
    </source>
</reference>
<dbReference type="Pfam" id="PF04892">
    <property type="entry name" value="VanZ"/>
    <property type="match status" value="1"/>
</dbReference>
<evidence type="ECO:0000313" key="3">
    <source>
        <dbReference type="EMBL" id="GAA0861377.1"/>
    </source>
</evidence>
<proteinExistence type="predicted"/>
<gene>
    <name evidence="3" type="ORF">GCM10008917_02490</name>
</gene>
<keyword evidence="1" id="KW-0812">Transmembrane</keyword>
<protein>
    <recommendedName>
        <fullName evidence="2">VanZ-like domain-containing protein</fullName>
    </recommendedName>
</protein>
<feature type="transmembrane region" description="Helical" evidence="1">
    <location>
        <begin position="147"/>
        <end position="165"/>
    </location>
</feature>
<evidence type="ECO:0000259" key="2">
    <source>
        <dbReference type="Pfam" id="PF04892"/>
    </source>
</evidence>
<feature type="transmembrane region" description="Helical" evidence="1">
    <location>
        <begin position="121"/>
        <end position="141"/>
    </location>
</feature>
<dbReference type="EMBL" id="BAAACP010000001">
    <property type="protein sequence ID" value="GAA0861377.1"/>
    <property type="molecule type" value="Genomic_DNA"/>
</dbReference>
<dbReference type="Proteomes" id="UP001400965">
    <property type="component" value="Unassembled WGS sequence"/>
</dbReference>